<dbReference type="HAMAP" id="MF_01281">
    <property type="entry name" value="MTA_SAH_deamin"/>
    <property type="match status" value="1"/>
</dbReference>
<feature type="binding site" evidence="4">
    <location>
        <position position="302"/>
    </location>
    <ligand>
        <name>substrate</name>
    </ligand>
</feature>
<dbReference type="InterPro" id="IPR023512">
    <property type="entry name" value="Deaminase_MtaD/DadD"/>
</dbReference>
<dbReference type="SUPFAM" id="SSF51338">
    <property type="entry name" value="Composite domain of metallo-dependent hydrolases"/>
    <property type="match status" value="1"/>
</dbReference>
<evidence type="ECO:0000313" key="6">
    <source>
        <dbReference type="EMBL" id="SHE38000.1"/>
    </source>
</evidence>
<feature type="binding site" evidence="4">
    <location>
        <position position="217"/>
    </location>
    <ligand>
        <name>substrate</name>
    </ligand>
</feature>
<feature type="binding site" evidence="4">
    <location>
        <position position="95"/>
    </location>
    <ligand>
        <name>substrate</name>
    </ligand>
</feature>
<dbReference type="InterPro" id="IPR006680">
    <property type="entry name" value="Amidohydro-rel"/>
</dbReference>
<dbReference type="EC" id="3.5.4.28" evidence="4"/>
<organism evidence="6 7">
    <name type="scientific">Seinonella peptonophila</name>
    <dbReference type="NCBI Taxonomy" id="112248"/>
    <lineage>
        <taxon>Bacteria</taxon>
        <taxon>Bacillati</taxon>
        <taxon>Bacillota</taxon>
        <taxon>Bacilli</taxon>
        <taxon>Bacillales</taxon>
        <taxon>Thermoactinomycetaceae</taxon>
        <taxon>Seinonella</taxon>
    </lineage>
</organism>
<dbReference type="InterPro" id="IPR050287">
    <property type="entry name" value="MTA/SAH_deaminase"/>
</dbReference>
<dbReference type="GO" id="GO:0046872">
    <property type="term" value="F:metal ion binding"/>
    <property type="evidence" value="ECO:0007669"/>
    <property type="project" value="UniProtKB-KW"/>
</dbReference>
<dbReference type="Proteomes" id="UP000184476">
    <property type="component" value="Unassembled WGS sequence"/>
</dbReference>
<dbReference type="EMBL" id="FQVL01000001">
    <property type="protein sequence ID" value="SHE38000.1"/>
    <property type="molecule type" value="Genomic_DNA"/>
</dbReference>
<feature type="binding site" evidence="4">
    <location>
        <position position="302"/>
    </location>
    <ligand>
        <name>Zn(2+)</name>
        <dbReference type="ChEBI" id="CHEBI:29105"/>
    </ligand>
</feature>
<evidence type="ECO:0000313" key="7">
    <source>
        <dbReference type="Proteomes" id="UP000184476"/>
    </source>
</evidence>
<dbReference type="Pfam" id="PF01979">
    <property type="entry name" value="Amidohydro_1"/>
    <property type="match status" value="1"/>
</dbReference>
<dbReference type="InterPro" id="IPR032466">
    <property type="entry name" value="Metal_Hydrolase"/>
</dbReference>
<evidence type="ECO:0000256" key="3">
    <source>
        <dbReference type="ARBA" id="ARBA00022833"/>
    </source>
</evidence>
<dbReference type="PANTHER" id="PTHR43794:SF11">
    <property type="entry name" value="AMIDOHYDROLASE-RELATED DOMAIN-CONTAINING PROTEIN"/>
    <property type="match status" value="1"/>
</dbReference>
<dbReference type="AlphaFoldDB" id="A0A1M4T0V7"/>
<evidence type="ECO:0000256" key="1">
    <source>
        <dbReference type="ARBA" id="ARBA00022723"/>
    </source>
</evidence>
<comment type="catalytic activity">
    <reaction evidence="4">
        <text>S-adenosyl-L-homocysteine + H2O + H(+) = S-inosyl-L-homocysteine + NH4(+)</text>
        <dbReference type="Rhea" id="RHEA:20716"/>
        <dbReference type="ChEBI" id="CHEBI:15377"/>
        <dbReference type="ChEBI" id="CHEBI:15378"/>
        <dbReference type="ChEBI" id="CHEBI:28938"/>
        <dbReference type="ChEBI" id="CHEBI:57856"/>
        <dbReference type="ChEBI" id="CHEBI:57985"/>
        <dbReference type="EC" id="3.5.4.28"/>
    </reaction>
</comment>
<evidence type="ECO:0000256" key="2">
    <source>
        <dbReference type="ARBA" id="ARBA00022801"/>
    </source>
</evidence>
<gene>
    <name evidence="4" type="primary">mtaD</name>
    <name evidence="6" type="ORF">SAMN05444392_101245</name>
</gene>
<dbReference type="SUPFAM" id="SSF51556">
    <property type="entry name" value="Metallo-dependent hydrolases"/>
    <property type="match status" value="1"/>
</dbReference>
<keyword evidence="2 4" id="KW-0378">Hydrolase</keyword>
<dbReference type="GO" id="GO:0050270">
    <property type="term" value="F:S-adenosylhomocysteine deaminase activity"/>
    <property type="evidence" value="ECO:0007669"/>
    <property type="project" value="UniProtKB-UniRule"/>
</dbReference>
<dbReference type="STRING" id="112248.SAMN05444392_101245"/>
<dbReference type="InterPro" id="IPR011059">
    <property type="entry name" value="Metal-dep_hydrolase_composite"/>
</dbReference>
<accession>A0A1M4T0V7</accession>
<protein>
    <recommendedName>
        <fullName evidence="4">5-methylthioadenosine/S-adenosylhomocysteine deaminase</fullName>
        <shortName evidence="4">MTA/SAH deaminase</shortName>
        <ecNumber evidence="4">3.5.4.28</ecNumber>
        <ecNumber evidence="4">3.5.4.31</ecNumber>
    </recommendedName>
</protein>
<sequence length="432" mass="47988">MKTIFINATLIPMVHTDEVIESGALGIEEDQIIYTGKKPSPEELAKYDEVVDVKGKIILPGFINTHGHAAMTLLRGYGDNLPLQEWLEDKVWPMEARFTDEHVAAGTALAIVEMIRSGTTCFLDMYDHMDAVAQEVEKSGIRAVLSRGVIGFDSEEVQRAKLQDAVTFARTWNNAADKRITTMLAPHSAYTCSPKLITQFIDRAAEFSIPLHTHLSETAREVEQNVQMYGERPVKHLESLSFFDFPCIVAHAVHLTDEEIQILANHQVKIAHNPRSNLKLGSGIAPIMQMMKAGIRPGLATDGASSNNRLNMLDEIQLVALIHKGYLQESEAISAYQALQMGTVYGAESVFLEKKIGTLEIGKQADFITIDTSRPNMQPTHNHISNVVFAATSEDISDVYVDGKALLKERKCVVMDEEKIIYEANEAIQQLL</sequence>
<keyword evidence="1 4" id="KW-0479">Metal-binding</keyword>
<proteinExistence type="inferred from homology"/>
<feature type="binding site" evidence="4">
    <location>
        <position position="159"/>
    </location>
    <ligand>
        <name>substrate</name>
    </ligand>
</feature>
<dbReference type="EC" id="3.5.4.31" evidence="4"/>
<feature type="binding site" evidence="4">
    <location>
        <position position="187"/>
    </location>
    <ligand>
        <name>substrate</name>
    </ligand>
</feature>
<feature type="domain" description="Amidohydrolase-related" evidence="5">
    <location>
        <begin position="57"/>
        <end position="405"/>
    </location>
</feature>
<dbReference type="Gene3D" id="3.20.20.140">
    <property type="entry name" value="Metal-dependent hydrolases"/>
    <property type="match status" value="1"/>
</dbReference>
<evidence type="ECO:0000256" key="4">
    <source>
        <dbReference type="HAMAP-Rule" id="MF_01281"/>
    </source>
</evidence>
<comment type="cofactor">
    <cofactor evidence="4">
        <name>Zn(2+)</name>
        <dbReference type="ChEBI" id="CHEBI:29105"/>
    </cofactor>
    <text evidence="4">Binds 1 zinc ion per subunit.</text>
</comment>
<dbReference type="Gene3D" id="2.30.40.10">
    <property type="entry name" value="Urease, subunit C, domain 1"/>
    <property type="match status" value="1"/>
</dbReference>
<reference evidence="6 7" key="1">
    <citation type="submission" date="2016-11" db="EMBL/GenBank/DDBJ databases">
        <authorList>
            <person name="Jaros S."/>
            <person name="Januszkiewicz K."/>
            <person name="Wedrychowicz H."/>
        </authorList>
    </citation>
    <scope>NUCLEOTIDE SEQUENCE [LARGE SCALE GENOMIC DNA]</scope>
    <source>
        <strain evidence="6 7">DSM 44666</strain>
    </source>
</reference>
<name>A0A1M4T0V7_9BACL</name>
<dbReference type="CDD" id="cd01298">
    <property type="entry name" value="ATZ_TRZ_like"/>
    <property type="match status" value="1"/>
</dbReference>
<keyword evidence="7" id="KW-1185">Reference proteome</keyword>
<feature type="binding site" evidence="4">
    <location>
        <position position="214"/>
    </location>
    <ligand>
        <name>Zn(2+)</name>
        <dbReference type="ChEBI" id="CHEBI:29105"/>
    </ligand>
</feature>
<dbReference type="GO" id="GO:0090614">
    <property type="term" value="F:5'-methylthioadenosine deaminase activity"/>
    <property type="evidence" value="ECO:0007669"/>
    <property type="project" value="UniProtKB-UniRule"/>
</dbReference>
<dbReference type="PANTHER" id="PTHR43794">
    <property type="entry name" value="AMINOHYDROLASE SSNA-RELATED"/>
    <property type="match status" value="1"/>
</dbReference>
<evidence type="ECO:0000259" key="5">
    <source>
        <dbReference type="Pfam" id="PF01979"/>
    </source>
</evidence>
<feature type="binding site" evidence="4">
    <location>
        <position position="66"/>
    </location>
    <ligand>
        <name>Zn(2+)</name>
        <dbReference type="ChEBI" id="CHEBI:29105"/>
    </ligand>
</feature>
<comment type="function">
    <text evidence="4">Catalyzes the deamination of 5-methylthioadenosine and S-adenosyl-L-homocysteine into 5-methylthioinosine and S-inosyl-L-homocysteine, respectively. Is also able to deaminate adenosine.</text>
</comment>
<comment type="similarity">
    <text evidence="4">Belongs to the metallo-dependent hydrolases superfamily. MTA/SAH deaminase family.</text>
</comment>
<dbReference type="FunFam" id="3.20.20.140:FF:000014">
    <property type="entry name" value="5-methylthioadenosine/S-adenosylhomocysteine deaminase"/>
    <property type="match status" value="1"/>
</dbReference>
<feature type="binding site" evidence="4">
    <location>
        <position position="147"/>
    </location>
    <ligand>
        <name>substrate</name>
    </ligand>
</feature>
<keyword evidence="3 4" id="KW-0862">Zinc</keyword>
<comment type="catalytic activity">
    <reaction evidence="4">
        <text>S-methyl-5'-thioadenosine + H2O + H(+) = S-methyl-5'-thioinosine + NH4(+)</text>
        <dbReference type="Rhea" id="RHEA:25025"/>
        <dbReference type="ChEBI" id="CHEBI:15377"/>
        <dbReference type="ChEBI" id="CHEBI:15378"/>
        <dbReference type="ChEBI" id="CHEBI:17509"/>
        <dbReference type="ChEBI" id="CHEBI:28938"/>
        <dbReference type="ChEBI" id="CHEBI:48595"/>
        <dbReference type="EC" id="3.5.4.31"/>
    </reaction>
</comment>
<feature type="binding site" evidence="4">
    <location>
        <position position="68"/>
    </location>
    <ligand>
        <name>Zn(2+)</name>
        <dbReference type="ChEBI" id="CHEBI:29105"/>
    </ligand>
</feature>